<reference evidence="6" key="1">
    <citation type="submission" date="2020-09" db="EMBL/GenBank/DDBJ databases">
        <title>Streptomyces canutascabiei sp. nov., which causes potato common scab and is distributed across the world.</title>
        <authorList>
            <person name="Nguyen H.P."/>
            <person name="Weisberg A.J."/>
            <person name="Chang J.H."/>
            <person name="Clarke C.R."/>
        </authorList>
    </citation>
    <scope>NUCLEOTIDE SEQUENCE</scope>
    <source>
        <strain evidence="6">ID-01-6.2a</strain>
    </source>
</reference>
<comment type="caution">
    <text evidence="6">The sequence shown here is derived from an EMBL/GenBank/DDBJ whole genome shotgun (WGS) entry which is preliminary data.</text>
</comment>
<comment type="subcellular location">
    <subcellularLocation>
        <location evidence="1">Membrane</location>
        <topology evidence="1">Multi-pass membrane protein</topology>
    </subcellularLocation>
</comment>
<dbReference type="Proteomes" id="UP000661025">
    <property type="component" value="Unassembled WGS sequence"/>
</dbReference>
<feature type="transmembrane region" description="Helical" evidence="5">
    <location>
        <begin position="101"/>
        <end position="119"/>
    </location>
</feature>
<proteinExistence type="predicted"/>
<evidence type="ECO:0000256" key="5">
    <source>
        <dbReference type="SAM" id="Phobius"/>
    </source>
</evidence>
<evidence type="ECO:0000256" key="4">
    <source>
        <dbReference type="ARBA" id="ARBA00023136"/>
    </source>
</evidence>
<evidence type="ECO:0000256" key="2">
    <source>
        <dbReference type="ARBA" id="ARBA00022692"/>
    </source>
</evidence>
<keyword evidence="2 5" id="KW-0812">Transmembrane</keyword>
<sequence>MIEVLTLFAAAHHLPPCASGPIDGPLLTPEFSVFIAYVVLAVVLSLLLLASARGDIVRDPKITDGLKALGVPDSWFVPLGLVKIAGALGLLAGIAYRPLGIAAAIGVVLYFLGAVITHIRAGDKKGIGTPAVIMLVSVAPVALGLATV</sequence>
<organism evidence="6 7">
    <name type="scientific">Streptomyces caniscabiei</name>
    <dbReference type="NCBI Taxonomy" id="2746961"/>
    <lineage>
        <taxon>Bacteria</taxon>
        <taxon>Bacillati</taxon>
        <taxon>Actinomycetota</taxon>
        <taxon>Actinomycetes</taxon>
        <taxon>Kitasatosporales</taxon>
        <taxon>Streptomycetaceae</taxon>
        <taxon>Streptomyces</taxon>
    </lineage>
</organism>
<dbReference type="GO" id="GO:0016020">
    <property type="term" value="C:membrane"/>
    <property type="evidence" value="ECO:0007669"/>
    <property type="project" value="UniProtKB-SubCell"/>
</dbReference>
<keyword evidence="4 5" id="KW-0472">Membrane</keyword>
<dbReference type="AlphaFoldDB" id="A0A927QIB6"/>
<feature type="transmembrane region" description="Helical" evidence="5">
    <location>
        <begin position="35"/>
        <end position="54"/>
    </location>
</feature>
<evidence type="ECO:0000313" key="7">
    <source>
        <dbReference type="Proteomes" id="UP000661025"/>
    </source>
</evidence>
<dbReference type="InterPro" id="IPR032808">
    <property type="entry name" value="DoxX"/>
</dbReference>
<keyword evidence="3 5" id="KW-1133">Transmembrane helix</keyword>
<feature type="transmembrane region" description="Helical" evidence="5">
    <location>
        <begin position="126"/>
        <end position="146"/>
    </location>
</feature>
<dbReference type="EMBL" id="JACYXT010000015">
    <property type="protein sequence ID" value="MBD9727346.1"/>
    <property type="molecule type" value="Genomic_DNA"/>
</dbReference>
<name>A0A927QIB6_9ACTN</name>
<feature type="transmembrane region" description="Helical" evidence="5">
    <location>
        <begin position="75"/>
        <end position="95"/>
    </location>
</feature>
<gene>
    <name evidence="6" type="ORF">IHE70_29905</name>
</gene>
<evidence type="ECO:0000313" key="6">
    <source>
        <dbReference type="EMBL" id="MBD9727346.1"/>
    </source>
</evidence>
<protein>
    <submittedName>
        <fullName evidence="6">DoxX family protein</fullName>
    </submittedName>
</protein>
<evidence type="ECO:0000256" key="3">
    <source>
        <dbReference type="ARBA" id="ARBA00022989"/>
    </source>
</evidence>
<dbReference type="Pfam" id="PF13564">
    <property type="entry name" value="DoxX_2"/>
    <property type="match status" value="1"/>
</dbReference>
<evidence type="ECO:0000256" key="1">
    <source>
        <dbReference type="ARBA" id="ARBA00004141"/>
    </source>
</evidence>
<accession>A0A927QIB6</accession>